<evidence type="ECO:0000256" key="3">
    <source>
        <dbReference type="SAM" id="SignalP"/>
    </source>
</evidence>
<organism evidence="5">
    <name type="scientific">Strombidium inclinatum</name>
    <dbReference type="NCBI Taxonomy" id="197538"/>
    <lineage>
        <taxon>Eukaryota</taxon>
        <taxon>Sar</taxon>
        <taxon>Alveolata</taxon>
        <taxon>Ciliophora</taxon>
        <taxon>Intramacronucleata</taxon>
        <taxon>Spirotrichea</taxon>
        <taxon>Oligotrichia</taxon>
        <taxon>Strombidiidae</taxon>
        <taxon>Strombidium</taxon>
    </lineage>
</organism>
<evidence type="ECO:0000256" key="2">
    <source>
        <dbReference type="SAM" id="MobiDB-lite"/>
    </source>
</evidence>
<gene>
    <name evidence="5" type="ORF">SINC0208_LOCUS4263</name>
</gene>
<dbReference type="SUPFAM" id="SSF52833">
    <property type="entry name" value="Thioredoxin-like"/>
    <property type="match status" value="1"/>
</dbReference>
<feature type="signal peptide" evidence="3">
    <location>
        <begin position="1"/>
        <end position="16"/>
    </location>
</feature>
<comment type="similarity">
    <text evidence="1">Belongs to the selenoprotein M/F family.</text>
</comment>
<dbReference type="EMBL" id="HBIH01010386">
    <property type="protein sequence ID" value="CAE0323678.1"/>
    <property type="molecule type" value="Transcribed_RNA"/>
</dbReference>
<accession>A0A7S3IJ41</accession>
<dbReference type="Pfam" id="PF08806">
    <property type="entry name" value="Sep15_SelM"/>
    <property type="match status" value="1"/>
</dbReference>
<dbReference type="Gene3D" id="3.40.30.50">
    <property type="entry name" value="Sep15/SelM thioredoxin-like domain, active-site redox motif"/>
    <property type="match status" value="1"/>
</dbReference>
<feature type="region of interest" description="Disordered" evidence="2">
    <location>
        <begin position="126"/>
        <end position="167"/>
    </location>
</feature>
<feature type="compositionally biased region" description="Basic and acidic residues" evidence="2">
    <location>
        <begin position="142"/>
        <end position="154"/>
    </location>
</feature>
<evidence type="ECO:0000313" key="5">
    <source>
        <dbReference type="EMBL" id="CAE0323678.1"/>
    </source>
</evidence>
<feature type="chain" id="PRO_5031136889" description="Selenoprotein F/M domain-containing protein" evidence="3">
    <location>
        <begin position="17"/>
        <end position="167"/>
    </location>
</feature>
<dbReference type="InterPro" id="IPR014912">
    <property type="entry name" value="Sep15_SelM_dom"/>
</dbReference>
<keyword evidence="3" id="KW-0732">Signal</keyword>
<reference evidence="5" key="1">
    <citation type="submission" date="2021-01" db="EMBL/GenBank/DDBJ databases">
        <authorList>
            <person name="Corre E."/>
            <person name="Pelletier E."/>
            <person name="Niang G."/>
            <person name="Scheremetjew M."/>
            <person name="Finn R."/>
            <person name="Kale V."/>
            <person name="Holt S."/>
            <person name="Cochrane G."/>
            <person name="Meng A."/>
            <person name="Brown T."/>
            <person name="Cohen L."/>
        </authorList>
    </citation>
    <scope>NUCLEOTIDE SEQUENCE</scope>
    <source>
        <strain evidence="5">S3</strain>
    </source>
</reference>
<proteinExistence type="inferred from homology"/>
<sequence>MLRNTLTAAIFALVSAADEKPAPKQSYLDNIEDIENFKFDHVMFKTKKDCALDNYPSIRQFLEVESAHYAKLDVRVASEGQARVDLFNEGKKVDTIHIYKWDIEEIRLLMADLGLERDESNTWEKRQKAADLDSYLHTPPPAKKEASKEDKAEATDAAAEEGVKTEL</sequence>
<evidence type="ECO:0000259" key="4">
    <source>
        <dbReference type="Pfam" id="PF08806"/>
    </source>
</evidence>
<dbReference type="InterPro" id="IPR036249">
    <property type="entry name" value="Thioredoxin-like_sf"/>
</dbReference>
<name>A0A7S3IJ41_9SPIT</name>
<dbReference type="InterPro" id="IPR038219">
    <property type="entry name" value="Sep15/SelM_sf"/>
</dbReference>
<dbReference type="AlphaFoldDB" id="A0A7S3IJ41"/>
<protein>
    <recommendedName>
        <fullName evidence="4">Selenoprotein F/M domain-containing protein</fullName>
    </recommendedName>
</protein>
<feature type="domain" description="Selenoprotein F/M" evidence="4">
    <location>
        <begin position="49"/>
        <end position="112"/>
    </location>
</feature>
<evidence type="ECO:0000256" key="1">
    <source>
        <dbReference type="ARBA" id="ARBA00005742"/>
    </source>
</evidence>